<dbReference type="EMBL" id="AYKG01000045">
    <property type="protein sequence ID" value="ROO25649.1"/>
    <property type="molecule type" value="Genomic_DNA"/>
</dbReference>
<dbReference type="Proteomes" id="UP000285310">
    <property type="component" value="Unassembled WGS sequence"/>
</dbReference>
<sequence>MTYDIVVEDWIPIDVLPVKDAASCGIQYASGSDELGYPLVQRDAFRIWIVRFDVKDEPALIGQVIEGGLKAGNGDMVAPTSC</sequence>
<dbReference type="AlphaFoldDB" id="A0A423PJ81"/>
<evidence type="ECO:0000313" key="1">
    <source>
        <dbReference type="EMBL" id="ROO25649.1"/>
    </source>
</evidence>
<protein>
    <submittedName>
        <fullName evidence="1">Uncharacterized protein</fullName>
    </submittedName>
</protein>
<dbReference type="InParanoid" id="A0A423PJ81"/>
<keyword evidence="2" id="KW-1185">Reference proteome</keyword>
<reference evidence="1 2" key="1">
    <citation type="submission" date="2013-10" db="EMBL/GenBank/DDBJ databases">
        <title>Salinisphaera japonica YTM-1 Genome Sequencing.</title>
        <authorList>
            <person name="Lai Q."/>
            <person name="Li C."/>
            <person name="Shao Z."/>
        </authorList>
    </citation>
    <scope>NUCLEOTIDE SEQUENCE [LARGE SCALE GENOMIC DNA]</scope>
    <source>
        <strain evidence="1 2">YTM-1</strain>
    </source>
</reference>
<organism evidence="1 2">
    <name type="scientific">Salinisphaera japonica YTM-1</name>
    <dbReference type="NCBI Taxonomy" id="1209778"/>
    <lineage>
        <taxon>Bacteria</taxon>
        <taxon>Pseudomonadati</taxon>
        <taxon>Pseudomonadota</taxon>
        <taxon>Gammaproteobacteria</taxon>
        <taxon>Salinisphaerales</taxon>
        <taxon>Salinisphaeraceae</taxon>
        <taxon>Salinisphaera</taxon>
    </lineage>
</organism>
<evidence type="ECO:0000313" key="2">
    <source>
        <dbReference type="Proteomes" id="UP000285310"/>
    </source>
</evidence>
<proteinExistence type="predicted"/>
<name>A0A423PJ81_9GAMM</name>
<comment type="caution">
    <text evidence="1">The sequence shown here is derived from an EMBL/GenBank/DDBJ whole genome shotgun (WGS) entry which is preliminary data.</text>
</comment>
<gene>
    <name evidence="1" type="ORF">SAJA_12520</name>
</gene>
<accession>A0A423PJ81</accession>